<reference evidence="4" key="1">
    <citation type="journal article" date="2011" name="Nat. Commun.">
        <title>Effector diversification within compartments of the Leptosphaeria maculans genome affected by Repeat-Induced Point mutations.</title>
        <authorList>
            <person name="Rouxel T."/>
            <person name="Grandaubert J."/>
            <person name="Hane J.K."/>
            <person name="Hoede C."/>
            <person name="van de Wouw A.P."/>
            <person name="Couloux A."/>
            <person name="Dominguez V."/>
            <person name="Anthouard V."/>
            <person name="Bally P."/>
            <person name="Bourras S."/>
            <person name="Cozijnsen A.J."/>
            <person name="Ciuffetti L.M."/>
            <person name="Degrave A."/>
            <person name="Dilmaghani A."/>
            <person name="Duret L."/>
            <person name="Fudal I."/>
            <person name="Goodwin S.B."/>
            <person name="Gout L."/>
            <person name="Glaser N."/>
            <person name="Linglin J."/>
            <person name="Kema G.H.J."/>
            <person name="Lapalu N."/>
            <person name="Lawrence C.B."/>
            <person name="May K."/>
            <person name="Meyer M."/>
            <person name="Ollivier B."/>
            <person name="Poulain J."/>
            <person name="Schoch C.L."/>
            <person name="Simon A."/>
            <person name="Spatafora J.W."/>
            <person name="Stachowiak A."/>
            <person name="Turgeon B.G."/>
            <person name="Tyler B.M."/>
            <person name="Vincent D."/>
            <person name="Weissenbach J."/>
            <person name="Amselem J."/>
            <person name="Quesneville H."/>
            <person name="Oliver R.P."/>
            <person name="Wincker P."/>
            <person name="Balesdent M.-H."/>
            <person name="Howlett B.J."/>
        </authorList>
    </citation>
    <scope>NUCLEOTIDE SEQUENCE [LARGE SCALE GENOMIC DNA]</scope>
    <source>
        <strain evidence="4">JN3 / isolate v23.1.3 / race Av1-4-5-6-7-8</strain>
    </source>
</reference>
<keyword evidence="4" id="KW-1185">Reference proteome</keyword>
<dbReference type="eggNOG" id="ENOG502S7T4">
    <property type="taxonomic scope" value="Eukaryota"/>
</dbReference>
<dbReference type="HOGENOM" id="CLU_292224_0_0_1"/>
<feature type="compositionally biased region" description="Low complexity" evidence="1">
    <location>
        <begin position="911"/>
        <end position="934"/>
    </location>
</feature>
<evidence type="ECO:0000256" key="1">
    <source>
        <dbReference type="SAM" id="MobiDB-lite"/>
    </source>
</evidence>
<dbReference type="Proteomes" id="UP000002668">
    <property type="component" value="Genome"/>
</dbReference>
<feature type="compositionally biased region" description="Low complexity" evidence="1">
    <location>
        <begin position="1029"/>
        <end position="1043"/>
    </location>
</feature>
<evidence type="ECO:0000259" key="2">
    <source>
        <dbReference type="PROSITE" id="PS50888"/>
    </source>
</evidence>
<dbReference type="EMBL" id="FP929126">
    <property type="protein sequence ID" value="CBX94967.1"/>
    <property type="molecule type" value="Genomic_DNA"/>
</dbReference>
<dbReference type="OrthoDB" id="5344169at2759"/>
<sequence length="1043" mass="114706">MVFTVEGTPSWAQACSKGQVATEPNERKPTTCICNLLPLSTIANDGFWPAAAGWLHGNHHVQVQVEHCADAGSVLFFKRQQWKWKWKWKWKWVDCSVPARRKWSGWGGGQRTEMWANDALMKGGGLPMATKPDVCKDLRGRPLSQRPHTRLGCCALGTPFLVHLFVHSIYSIEETVVRQGTGHGEAPKNGKAQPLRQTIGSLQSTPHGSLTFWQSVQRSTHLFCQMDYRKLECNGKMCCVVHTLPRHCRPTKRFPARKPQNECQPAPWSRPAWAYLTGEHLLGTPSLSPSLAFSLQPTTSPDAQRPDPAVVPSAVVVGSQLPHRRRKLPVARIRPLLQPPFPPCTGSREDMDSTSQPWAGGAEPFAMDTTNDDFANLIDFDLDSLGDFTYTHGEYSQAGPAPLPDLVDSSSSLDLNLHAQFTTQLAHDHHNNDIASSNNGFFDYGMGQYSQAGTPSFPHAQELMYHPHHGVPPTPNSVEMHGDPHRYMQQHMDTQHNLSDQRYHRRKDDASFTPLVSPAVTPHDARFQIPDFPMTSAYFSPLTSPALNAQISQQALQQTQQTPSVSSTGHSPIDIDMDMLGEPAMVSQEPARKLRSTNKRTTPRSANANGRVRQSPIVKPNRRKATVSSLIPPKEVTELMQEARSIRPAAGGTRDHSETDSISPEPMLSEMRPPPKPSSLTASPAMVAMQSGPSTAPATPASLMRIQPSPNFGGSTEAPPPLEDLQLPEPSLDRPGLSRLDTAIRDLDADMPRVTSRKTPKLNPLSTPGGGTMSGRPSPMLDAMSTPTSPAYSTTNGKKETKAARNAKKRNSVSTNLVSPALRPKISPVIKPLLPEGANGSRTDNTHALLLASKSNYQNILDGTTVPGVVYPTSLSTNLTSKRTSHKIAEQGRRNRINMALQEMQALLPSPLLAPTPDAKSPESAAQQSNNSKAAKVESAIDYIKQLKQEVSERDELLSKKDKEMDDLRKQLAALRRGSSVSSVPEQEQEQEQEREREHDRKREREQEQAQEQEHEHESEPVTDLKAEPSSSSSTSPSTDNGT</sequence>
<feature type="domain" description="BHLH" evidence="2">
    <location>
        <begin position="881"/>
        <end position="947"/>
    </location>
</feature>
<feature type="region of interest" description="Disordered" evidence="1">
    <location>
        <begin position="647"/>
        <end position="682"/>
    </location>
</feature>
<name>E4ZU88_LEPMJ</name>
<dbReference type="FunFam" id="4.10.280.10:FF:000099">
    <property type="entry name" value="Myc-family transcription factor"/>
    <property type="match status" value="1"/>
</dbReference>
<organism evidence="4">
    <name type="scientific">Leptosphaeria maculans (strain JN3 / isolate v23.1.3 / race Av1-4-5-6-7-8)</name>
    <name type="common">Blackleg fungus</name>
    <name type="synonym">Phoma lingam</name>
    <dbReference type="NCBI Taxonomy" id="985895"/>
    <lineage>
        <taxon>Eukaryota</taxon>
        <taxon>Fungi</taxon>
        <taxon>Dikarya</taxon>
        <taxon>Ascomycota</taxon>
        <taxon>Pezizomycotina</taxon>
        <taxon>Dothideomycetes</taxon>
        <taxon>Pleosporomycetidae</taxon>
        <taxon>Pleosporales</taxon>
        <taxon>Pleosporineae</taxon>
        <taxon>Leptosphaeriaceae</taxon>
        <taxon>Plenodomus</taxon>
        <taxon>Plenodomus lingam/Leptosphaeria maculans species complex</taxon>
    </lineage>
</organism>
<dbReference type="InterPro" id="IPR011598">
    <property type="entry name" value="bHLH_dom"/>
</dbReference>
<feature type="compositionally biased region" description="Polar residues" evidence="1">
    <location>
        <begin position="785"/>
        <end position="796"/>
    </location>
</feature>
<proteinExistence type="predicted"/>
<gene>
    <name evidence="3" type="ORF">LEMA_P113820.1</name>
</gene>
<feature type="compositionally biased region" description="Basic and acidic residues" evidence="1">
    <location>
        <begin position="992"/>
        <end position="1027"/>
    </location>
</feature>
<dbReference type="GeneID" id="13287861"/>
<dbReference type="InParanoid" id="E4ZU88"/>
<evidence type="ECO:0000313" key="4">
    <source>
        <dbReference type="Proteomes" id="UP000002668"/>
    </source>
</evidence>
<dbReference type="CDD" id="cd11392">
    <property type="entry name" value="bHLH_ScPHO4_like"/>
    <property type="match status" value="1"/>
</dbReference>
<feature type="compositionally biased region" description="Low complexity" evidence="1">
    <location>
        <begin position="552"/>
        <end position="568"/>
    </location>
</feature>
<feature type="region of interest" description="Disordered" evidence="1">
    <location>
        <begin position="552"/>
        <end position="627"/>
    </location>
</feature>
<dbReference type="InterPro" id="IPR036638">
    <property type="entry name" value="HLH_DNA-bd_sf"/>
</dbReference>
<dbReference type="VEuPathDB" id="FungiDB:LEMA_P113820.1"/>
<feature type="region of interest" description="Disordered" evidence="1">
    <location>
        <begin position="708"/>
        <end position="736"/>
    </location>
</feature>
<feature type="compositionally biased region" description="Basic residues" evidence="1">
    <location>
        <begin position="593"/>
        <end position="602"/>
    </location>
</feature>
<dbReference type="Gene3D" id="4.10.280.10">
    <property type="entry name" value="Helix-loop-helix DNA-binding domain"/>
    <property type="match status" value="1"/>
</dbReference>
<dbReference type="GO" id="GO:0046983">
    <property type="term" value="F:protein dimerization activity"/>
    <property type="evidence" value="ECO:0007669"/>
    <property type="project" value="InterPro"/>
</dbReference>
<dbReference type="Pfam" id="PF00010">
    <property type="entry name" value="HLH"/>
    <property type="match status" value="1"/>
</dbReference>
<accession>E4ZU88</accession>
<dbReference type="SUPFAM" id="SSF47459">
    <property type="entry name" value="HLH, helix-loop-helix DNA-binding domain"/>
    <property type="match status" value="1"/>
</dbReference>
<feature type="region of interest" description="Disordered" evidence="1">
    <location>
        <begin position="961"/>
        <end position="1043"/>
    </location>
</feature>
<evidence type="ECO:0000313" key="3">
    <source>
        <dbReference type="EMBL" id="CBX94967.1"/>
    </source>
</evidence>
<feature type="compositionally biased region" description="Basic and acidic residues" evidence="1">
    <location>
        <begin position="961"/>
        <end position="970"/>
    </location>
</feature>
<dbReference type="PROSITE" id="PS50888">
    <property type="entry name" value="BHLH"/>
    <property type="match status" value="1"/>
</dbReference>
<feature type="region of interest" description="Disordered" evidence="1">
    <location>
        <begin position="751"/>
        <end position="815"/>
    </location>
</feature>
<dbReference type="AlphaFoldDB" id="E4ZU88"/>
<dbReference type="STRING" id="985895.E4ZU88"/>
<protein>
    <recommendedName>
        <fullName evidence="2">BHLH domain-containing protein</fullName>
    </recommendedName>
</protein>
<dbReference type="SMART" id="SM00353">
    <property type="entry name" value="HLH"/>
    <property type="match status" value="1"/>
</dbReference>
<feature type="region of interest" description="Disordered" evidence="1">
    <location>
        <begin position="911"/>
        <end position="937"/>
    </location>
</feature>